<dbReference type="CDD" id="cd02790">
    <property type="entry name" value="MopB_CT_Formate-Dh_H"/>
    <property type="match status" value="1"/>
</dbReference>
<dbReference type="SUPFAM" id="SSF53706">
    <property type="entry name" value="Formate dehydrogenase/DMSO reductase, domains 1-3"/>
    <property type="match status" value="1"/>
</dbReference>
<dbReference type="PANTHER" id="PTHR43105:SF14">
    <property type="entry name" value="FORMATE DEHYDROGENASE H"/>
    <property type="match status" value="1"/>
</dbReference>
<evidence type="ECO:0000256" key="1">
    <source>
        <dbReference type="ARBA" id="ARBA00022485"/>
    </source>
</evidence>
<dbReference type="EC" id="1.1.99.33" evidence="8"/>
<dbReference type="EC" id="1.17.99.7" evidence="7"/>
<dbReference type="InterPro" id="IPR006963">
    <property type="entry name" value="Mopterin_OxRdtase_4Fe-4S_dom"/>
</dbReference>
<gene>
    <name evidence="8" type="primary">fdhF_2</name>
    <name evidence="7" type="synonym">fdhF_1</name>
    <name evidence="8" type="ORF">VSP9026_00516</name>
    <name evidence="7" type="ORF">Vspart_02972</name>
</gene>
<organism evidence="8 9">
    <name type="scientific">Vibrio spartinae</name>
    <dbReference type="NCBI Taxonomy" id="1918945"/>
    <lineage>
        <taxon>Bacteria</taxon>
        <taxon>Pseudomonadati</taxon>
        <taxon>Pseudomonadota</taxon>
        <taxon>Gammaproteobacteria</taxon>
        <taxon>Vibrionales</taxon>
        <taxon>Vibrionaceae</taxon>
        <taxon>Vibrio</taxon>
    </lineage>
</organism>
<dbReference type="Pfam" id="PF00384">
    <property type="entry name" value="Molybdopterin"/>
    <property type="match status" value="1"/>
</dbReference>
<dbReference type="Gene3D" id="3.40.228.10">
    <property type="entry name" value="Dimethylsulfoxide Reductase, domain 2"/>
    <property type="match status" value="1"/>
</dbReference>
<keyword evidence="5" id="KW-0411">Iron-sulfur</keyword>
<dbReference type="EMBL" id="CP046268">
    <property type="protein sequence ID" value="QMV15641.1"/>
    <property type="molecule type" value="Genomic_DNA"/>
</dbReference>
<dbReference type="Gene3D" id="3.40.50.740">
    <property type="match status" value="1"/>
</dbReference>
<dbReference type="GO" id="GO:0015942">
    <property type="term" value="P:formate metabolic process"/>
    <property type="evidence" value="ECO:0007669"/>
    <property type="project" value="InterPro"/>
</dbReference>
<dbReference type="SUPFAM" id="SSF50692">
    <property type="entry name" value="ADC-like"/>
    <property type="match status" value="1"/>
</dbReference>
<keyword evidence="10" id="KW-1185">Reference proteome</keyword>
<dbReference type="GO" id="GO:0046872">
    <property type="term" value="F:metal ion binding"/>
    <property type="evidence" value="ECO:0007669"/>
    <property type="project" value="UniProtKB-KW"/>
</dbReference>
<dbReference type="Proteomes" id="UP000184774">
    <property type="component" value="Unassembled WGS sequence"/>
</dbReference>
<reference evidence="7" key="2">
    <citation type="submission" date="2019-11" db="EMBL/GenBank/DDBJ databases">
        <authorList>
            <person name="January G."/>
            <person name="Bunk B."/>
        </authorList>
    </citation>
    <scope>NUCLEOTIDE SEQUENCE</scope>
    <source>
        <strain evidence="7">3.6</strain>
    </source>
</reference>
<evidence type="ECO:0000313" key="7">
    <source>
        <dbReference type="EMBL" id="QMV15641.1"/>
    </source>
</evidence>
<dbReference type="GO" id="GO:0022904">
    <property type="term" value="P:respiratory electron transport chain"/>
    <property type="evidence" value="ECO:0007669"/>
    <property type="project" value="TreeGrafter"/>
</dbReference>
<dbReference type="NCBIfam" id="TIGR01591">
    <property type="entry name" value="Fdh-alpha"/>
    <property type="match status" value="1"/>
</dbReference>
<dbReference type="GO" id="GO:0003954">
    <property type="term" value="F:NADH dehydrogenase activity"/>
    <property type="evidence" value="ECO:0007669"/>
    <property type="project" value="TreeGrafter"/>
</dbReference>
<dbReference type="SMART" id="SM00926">
    <property type="entry name" value="Molybdop_Fe4S4"/>
    <property type="match status" value="1"/>
</dbReference>
<evidence type="ECO:0000313" key="10">
    <source>
        <dbReference type="Proteomes" id="UP000515264"/>
    </source>
</evidence>
<dbReference type="FunFam" id="3.40.228.10:FF:000002">
    <property type="entry name" value="Formate dehydrogenase subunit alpha"/>
    <property type="match status" value="1"/>
</dbReference>
<keyword evidence="2" id="KW-0479">Metal-binding</keyword>
<keyword evidence="3 8" id="KW-0560">Oxidoreductase</keyword>
<reference evidence="8 9" key="1">
    <citation type="submission" date="2016-12" db="EMBL/GenBank/DDBJ databases">
        <authorList>
            <person name="Song W.-J."/>
            <person name="Kurnit D.M."/>
        </authorList>
    </citation>
    <scope>NUCLEOTIDE SEQUENCE [LARGE SCALE GENOMIC DNA]</scope>
    <source>
        <strain evidence="8 9">CECT 9026</strain>
    </source>
</reference>
<protein>
    <submittedName>
        <fullName evidence="8">Formate dehydrogenase H</fullName>
        <ecNumber evidence="8">1.1.99.33</ecNumber>
        <ecNumber evidence="7">1.17.99.7</ecNumber>
    </submittedName>
</protein>
<dbReference type="InterPro" id="IPR050123">
    <property type="entry name" value="Prok_molybdopt-oxidoreductase"/>
</dbReference>
<sequence>MIEKKLVVCPYCGTGCKLNLLVENDKVVGAEPANGRTNEGQLCLKGYYGWDFLNDTQLLTPRLKQPMIRRTKSDKLEAVSWDEALDFAAEKLLAIKQQYGPDAIMTTGSARGPGNESNYVMQKLARAVIGTNNVDHCARVCHAPSVAGLESVVGNGAMSNAIPEIEEAKCLLIFGYNVADSHPVIARRIFKARDNGAKVIVCDPRKIESVRVADQWLALKNGSNMAVVNALAYTLIDENLYDQSYVQNYTEGFDEFRQIVMDYAPEKVEHLTGLKATEVRQAARTYAKSSGAMILWGMGVTQFGQAVDVVRGLAGLALMTGNFGRRGVGCGPVRGQNNVQGTCDLGMLPHQFPGYQSVTDDQIREKFEQAWGVTLSAKPGYRMTDIGHKVADGSCKAFYIFGEDPAQTEADLNAMRETMRQLDLVIVQDIFMTKTAEMADIIFPSTSWGEHEGVYTSADRGFQRFYKAVTPPEGVKPDWEIFSLLATRMGYPMQYQNTQEIWDEMRVLAPLFAGVTYEKMEGLKSVMWPCPTEDHPGTSFLFEGNKFATPSGKGKFIGAPWRPPLEQTDAEYPLVLSTVREIGHYSCRSMTGNCKALSTLADEPGYVQMNPLDAKQRGIADQQLVWVSSRRGKVITRANISERVNVGAVYMTYQWWIGACNELTIEHVDPISSTPEFKYCAVKVESIEDQTWAENHVQSEYSQMKARLKSHVAYA</sequence>
<dbReference type="InterPro" id="IPR041924">
    <property type="entry name" value="Formate_Dh-H_N"/>
</dbReference>
<evidence type="ECO:0000313" key="8">
    <source>
        <dbReference type="EMBL" id="SIO92886.1"/>
    </source>
</evidence>
<dbReference type="InterPro" id="IPR006656">
    <property type="entry name" value="Mopterin_OxRdtase"/>
</dbReference>
<evidence type="ECO:0000256" key="2">
    <source>
        <dbReference type="ARBA" id="ARBA00022723"/>
    </source>
</evidence>
<evidence type="ECO:0000313" key="9">
    <source>
        <dbReference type="Proteomes" id="UP000184774"/>
    </source>
</evidence>
<dbReference type="InterPro" id="IPR009010">
    <property type="entry name" value="Asp_de-COase-like_dom_sf"/>
</dbReference>
<dbReference type="PANTHER" id="PTHR43105">
    <property type="entry name" value="RESPIRATORY NITRATE REDUCTASE"/>
    <property type="match status" value="1"/>
</dbReference>
<dbReference type="InterPro" id="IPR006478">
    <property type="entry name" value="Formate_DH_asu"/>
</dbReference>
<dbReference type="AlphaFoldDB" id="A0A1N6M0J2"/>
<dbReference type="GO" id="GO:0051539">
    <property type="term" value="F:4 iron, 4 sulfur cluster binding"/>
    <property type="evidence" value="ECO:0007669"/>
    <property type="project" value="UniProtKB-KW"/>
</dbReference>
<dbReference type="GO" id="GO:0016020">
    <property type="term" value="C:membrane"/>
    <property type="evidence" value="ECO:0007669"/>
    <property type="project" value="TreeGrafter"/>
</dbReference>
<dbReference type="EMBL" id="FSSB01000006">
    <property type="protein sequence ID" value="SIO92886.1"/>
    <property type="molecule type" value="Genomic_DNA"/>
</dbReference>
<dbReference type="Pfam" id="PF01568">
    <property type="entry name" value="Molydop_binding"/>
    <property type="match status" value="1"/>
</dbReference>
<feature type="domain" description="4Fe-4S Mo/W bis-MGD-type" evidence="6">
    <location>
        <begin position="2"/>
        <end position="57"/>
    </location>
</feature>
<dbReference type="Proteomes" id="UP000515264">
    <property type="component" value="Chromosome 1"/>
</dbReference>
<dbReference type="PROSITE" id="PS51669">
    <property type="entry name" value="4FE4S_MOW_BIS_MGD"/>
    <property type="match status" value="1"/>
</dbReference>
<keyword evidence="4" id="KW-0408">Iron</keyword>
<evidence type="ECO:0000259" key="6">
    <source>
        <dbReference type="PROSITE" id="PS51669"/>
    </source>
</evidence>
<dbReference type="PROSITE" id="PS00932">
    <property type="entry name" value="MOLYBDOPTERIN_PROK_3"/>
    <property type="match status" value="1"/>
</dbReference>
<dbReference type="Gene3D" id="2.20.25.90">
    <property type="entry name" value="ADC-like domains"/>
    <property type="match status" value="1"/>
</dbReference>
<dbReference type="CDD" id="cd02753">
    <property type="entry name" value="MopB_Formate-Dh-H"/>
    <property type="match status" value="1"/>
</dbReference>
<dbReference type="InterPro" id="IPR041925">
    <property type="entry name" value="CT_Formate-Dh_H"/>
</dbReference>
<evidence type="ECO:0000256" key="5">
    <source>
        <dbReference type="ARBA" id="ARBA00023014"/>
    </source>
</evidence>
<keyword evidence="1" id="KW-0004">4Fe-4S</keyword>
<dbReference type="Pfam" id="PF04879">
    <property type="entry name" value="Molybdop_Fe4S4"/>
    <property type="match status" value="1"/>
</dbReference>
<dbReference type="InterPro" id="IPR006657">
    <property type="entry name" value="MoPterin_dinucl-bd_dom"/>
</dbReference>
<dbReference type="InterPro" id="IPR006655">
    <property type="entry name" value="Mopterin_OxRdtase_prok_CS"/>
</dbReference>
<evidence type="ECO:0000256" key="4">
    <source>
        <dbReference type="ARBA" id="ARBA00023004"/>
    </source>
</evidence>
<dbReference type="GO" id="GO:1990204">
    <property type="term" value="C:oxidoreductase complex"/>
    <property type="evidence" value="ECO:0007669"/>
    <property type="project" value="UniProtKB-ARBA"/>
</dbReference>
<evidence type="ECO:0000256" key="3">
    <source>
        <dbReference type="ARBA" id="ARBA00023002"/>
    </source>
</evidence>
<reference evidence="7 10" key="3">
    <citation type="journal article" date="2020" name="J. Nat. Prod.">
        <title>Genomics-Metabolomics Profiling Disclosed Marine Vibrio spartinae 3.6 as a Producer of a New Branched Side Chain Prodigiosin.</title>
        <authorList>
            <person name="Vitale G.A."/>
            <person name="Sciarretta M."/>
            <person name="Palma Esposito F."/>
            <person name="January G.G."/>
            <person name="Giaccio M."/>
            <person name="Bunk B."/>
            <person name="Sproer C."/>
            <person name="Bajerski F."/>
            <person name="Power D."/>
            <person name="Festa C."/>
            <person name="Monti M.C."/>
            <person name="D'Auria M.V."/>
            <person name="de Pascale D."/>
        </authorList>
    </citation>
    <scope>NUCLEOTIDE SEQUENCE [LARGE SCALE GENOMIC DNA]</scope>
    <source>
        <strain evidence="7 10">3.6</strain>
    </source>
</reference>
<dbReference type="PIRSF" id="PIRSF000144">
    <property type="entry name" value="CbbBc"/>
    <property type="match status" value="1"/>
</dbReference>
<dbReference type="GO" id="GO:0008863">
    <property type="term" value="F:formate dehydrogenase (NAD+) activity"/>
    <property type="evidence" value="ECO:0007669"/>
    <property type="project" value="InterPro"/>
</dbReference>
<accession>A0A1N6M0J2</accession>
<name>A0A1N6M0J2_9VIBR</name>
<dbReference type="Gene3D" id="2.40.40.20">
    <property type="match status" value="1"/>
</dbReference>
<dbReference type="GO" id="GO:0043546">
    <property type="term" value="F:molybdopterin cofactor binding"/>
    <property type="evidence" value="ECO:0007669"/>
    <property type="project" value="InterPro"/>
</dbReference>
<proteinExistence type="predicted"/>